<protein>
    <submittedName>
        <fullName evidence="2">7821_t:CDS:1</fullName>
    </submittedName>
</protein>
<keyword evidence="3" id="KW-1185">Reference proteome</keyword>
<organism evidence="2 3">
    <name type="scientific">Gigaspora margarita</name>
    <dbReference type="NCBI Taxonomy" id="4874"/>
    <lineage>
        <taxon>Eukaryota</taxon>
        <taxon>Fungi</taxon>
        <taxon>Fungi incertae sedis</taxon>
        <taxon>Mucoromycota</taxon>
        <taxon>Glomeromycotina</taxon>
        <taxon>Glomeromycetes</taxon>
        <taxon>Diversisporales</taxon>
        <taxon>Gigasporaceae</taxon>
        <taxon>Gigaspora</taxon>
    </lineage>
</organism>
<accession>A0ABN7VD13</accession>
<proteinExistence type="predicted"/>
<dbReference type="Proteomes" id="UP000789901">
    <property type="component" value="Unassembled WGS sequence"/>
</dbReference>
<dbReference type="PROSITE" id="PS50097">
    <property type="entry name" value="BTB"/>
    <property type="match status" value="1"/>
</dbReference>
<sequence length="268" mass="30686">MTTATTPFTSADQCVPNLKTITVSNANISPLIKGIPVTYILEKLHQLGPNYLNDKSTAFAELHIEGNSKFYWVHKEYLVLQSNLFNEIFDNDNVSNGDVITITLPSPEAFDPILEYFYDGDADKFYDSLTLDNFKSIWENVEYLGMGAEARAVCLAYYQNEVLSEQLVDVFLEFLKSFEDFKSTEPCKQLLNIEIAVFFYAFIDHIETIDKNKSDKLIAYQITNLISKANGFERQQKRARIEDITKQRNTESQLPCYECEGTILITIK</sequence>
<dbReference type="InterPro" id="IPR000210">
    <property type="entry name" value="BTB/POZ_dom"/>
</dbReference>
<name>A0ABN7VD13_GIGMA</name>
<dbReference type="Gene3D" id="3.30.710.10">
    <property type="entry name" value="Potassium Channel Kv1.1, Chain A"/>
    <property type="match status" value="1"/>
</dbReference>
<dbReference type="InterPro" id="IPR011333">
    <property type="entry name" value="SKP1/BTB/POZ_sf"/>
</dbReference>
<gene>
    <name evidence="2" type="ORF">GMARGA_LOCUS17272</name>
</gene>
<evidence type="ECO:0000313" key="3">
    <source>
        <dbReference type="Proteomes" id="UP000789901"/>
    </source>
</evidence>
<dbReference type="CDD" id="cd18186">
    <property type="entry name" value="BTB_POZ_ZBTB_KLHL-like"/>
    <property type="match status" value="1"/>
</dbReference>
<evidence type="ECO:0000313" key="2">
    <source>
        <dbReference type="EMBL" id="CAG8759155.1"/>
    </source>
</evidence>
<dbReference type="SUPFAM" id="SSF54695">
    <property type="entry name" value="POZ domain"/>
    <property type="match status" value="1"/>
</dbReference>
<reference evidence="2 3" key="1">
    <citation type="submission" date="2021-06" db="EMBL/GenBank/DDBJ databases">
        <authorList>
            <person name="Kallberg Y."/>
            <person name="Tangrot J."/>
            <person name="Rosling A."/>
        </authorList>
    </citation>
    <scope>NUCLEOTIDE SEQUENCE [LARGE SCALE GENOMIC DNA]</scope>
    <source>
        <strain evidence="2 3">120-4 pot B 10/14</strain>
    </source>
</reference>
<dbReference type="EMBL" id="CAJVQB010012971">
    <property type="protein sequence ID" value="CAG8759155.1"/>
    <property type="molecule type" value="Genomic_DNA"/>
</dbReference>
<comment type="caution">
    <text evidence="2">The sequence shown here is derived from an EMBL/GenBank/DDBJ whole genome shotgun (WGS) entry which is preliminary data.</text>
</comment>
<evidence type="ECO:0000259" key="1">
    <source>
        <dbReference type="PROSITE" id="PS50097"/>
    </source>
</evidence>
<feature type="domain" description="BTB" evidence="1">
    <location>
        <begin position="60"/>
        <end position="121"/>
    </location>
</feature>
<dbReference type="Pfam" id="PF00651">
    <property type="entry name" value="BTB"/>
    <property type="match status" value="1"/>
</dbReference>